<dbReference type="PANTHER" id="PTHR43764:SF1">
    <property type="entry name" value="MOLYBDOPTERIN MOLYBDOTRANSFERASE"/>
    <property type="match status" value="1"/>
</dbReference>
<evidence type="ECO:0000313" key="6">
    <source>
        <dbReference type="Proteomes" id="UP000275951"/>
    </source>
</evidence>
<reference evidence="4 6" key="1">
    <citation type="submission" date="2018-11" db="EMBL/GenBank/DDBJ databases">
        <title>Multidrug-resistant genes are associated with an 42-kb island TGI1 carrying a complex class 1 integron in a Trueperella pyogenes.</title>
        <authorList>
            <person name="Dong W."/>
        </authorList>
    </citation>
    <scope>NUCLEOTIDE SEQUENCE [LARGE SCALE GENOMIC DNA]</scope>
    <source>
        <strain evidence="4 6">TP4</strain>
    </source>
</reference>
<dbReference type="KEGG" id="tpy:CQ11_08275"/>
<evidence type="ECO:0000313" key="5">
    <source>
        <dbReference type="EMBL" id="MEW6954891.1"/>
    </source>
</evidence>
<dbReference type="Proteomes" id="UP001555100">
    <property type="component" value="Unassembled WGS sequence"/>
</dbReference>
<dbReference type="AlphaFoldDB" id="X4QVV3"/>
<reference evidence="5 7" key="2">
    <citation type="submission" date="2024-01" db="EMBL/GenBank/DDBJ databases">
        <title>Genomic analysis and antimicrobial resistance profiles of Trueperella pyogenes isolated from domestic and wild animals.</title>
        <authorList>
            <person name="Magossi G."/>
            <person name="Gzyl K.E."/>
            <person name="Holman D.B."/>
            <person name="Amat S."/>
        </authorList>
    </citation>
    <scope>NUCLEOTIDE SEQUENCE [LARGE SCALE GENOMIC DNA]</scope>
    <source>
        <strain evidence="5 7">1494</strain>
    </source>
</reference>
<feature type="domain" description="MoaB/Mog" evidence="3">
    <location>
        <begin position="6"/>
        <end position="154"/>
    </location>
</feature>
<dbReference type="PROSITE" id="PS01078">
    <property type="entry name" value="MOCF_BIOSYNTHESIS_1"/>
    <property type="match status" value="1"/>
</dbReference>
<dbReference type="STRING" id="1661.CQ11_08275"/>
<dbReference type="SMART" id="SM00852">
    <property type="entry name" value="MoCF_biosynth"/>
    <property type="match status" value="1"/>
</dbReference>
<dbReference type="EMBL" id="JBAGNM010000007">
    <property type="protein sequence ID" value="MEW6954891.1"/>
    <property type="molecule type" value="Genomic_DNA"/>
</dbReference>
<dbReference type="GO" id="GO:0006777">
    <property type="term" value="P:Mo-molybdopterin cofactor biosynthetic process"/>
    <property type="evidence" value="ECO:0007669"/>
    <property type="project" value="UniProtKB-KW"/>
</dbReference>
<dbReference type="Gene3D" id="3.40.980.10">
    <property type="entry name" value="MoaB/Mog-like domain"/>
    <property type="match status" value="1"/>
</dbReference>
<dbReference type="CDD" id="cd00886">
    <property type="entry name" value="MogA_MoaB"/>
    <property type="match status" value="1"/>
</dbReference>
<dbReference type="RefSeq" id="WP_024963742.1">
    <property type="nucleotide sequence ID" value="NZ_CP007519.1"/>
</dbReference>
<evidence type="ECO:0000313" key="7">
    <source>
        <dbReference type="Proteomes" id="UP001555100"/>
    </source>
</evidence>
<dbReference type="UniPathway" id="UPA00344"/>
<evidence type="ECO:0000256" key="1">
    <source>
        <dbReference type="ARBA" id="ARBA00005046"/>
    </source>
</evidence>
<dbReference type="InterPro" id="IPR008284">
    <property type="entry name" value="MoCF_biosynth_CS"/>
</dbReference>
<dbReference type="EMBL" id="CP033905">
    <property type="protein sequence ID" value="AZR07197.1"/>
    <property type="molecule type" value="Genomic_DNA"/>
</dbReference>
<dbReference type="OrthoDB" id="9794429at2"/>
<dbReference type="Pfam" id="PF00994">
    <property type="entry name" value="MoCF_biosynth"/>
    <property type="match status" value="1"/>
</dbReference>
<comment type="pathway">
    <text evidence="1">Cofactor biosynthesis; molybdopterin biosynthesis.</text>
</comment>
<dbReference type="InterPro" id="IPR051920">
    <property type="entry name" value="MPT_Adenylyltrnsfr/MoaC-Rel"/>
</dbReference>
<dbReference type="InterPro" id="IPR001453">
    <property type="entry name" value="MoaB/Mog_dom"/>
</dbReference>
<evidence type="ECO:0000259" key="3">
    <source>
        <dbReference type="SMART" id="SM00852"/>
    </source>
</evidence>
<organism evidence="4 6">
    <name type="scientific">Trueperella pyogenes</name>
    <dbReference type="NCBI Taxonomy" id="1661"/>
    <lineage>
        <taxon>Bacteria</taxon>
        <taxon>Bacillati</taxon>
        <taxon>Actinomycetota</taxon>
        <taxon>Actinomycetes</taxon>
        <taxon>Actinomycetales</taxon>
        <taxon>Actinomycetaceae</taxon>
        <taxon>Trueperella</taxon>
    </lineage>
</organism>
<dbReference type="NCBIfam" id="TIGR00177">
    <property type="entry name" value="molyb_syn"/>
    <property type="match status" value="1"/>
</dbReference>
<proteinExistence type="predicted"/>
<evidence type="ECO:0000256" key="2">
    <source>
        <dbReference type="ARBA" id="ARBA00023150"/>
    </source>
</evidence>
<accession>X4QVV3</accession>
<evidence type="ECO:0000313" key="4">
    <source>
        <dbReference type="EMBL" id="AZR07197.1"/>
    </source>
</evidence>
<dbReference type="GeneID" id="97530941"/>
<protein>
    <submittedName>
        <fullName evidence="4">MogA/MoaB family molybdenum cofactor biosynthesis protein</fullName>
    </submittedName>
</protein>
<dbReference type="Proteomes" id="UP000275951">
    <property type="component" value="Chromosome"/>
</dbReference>
<keyword evidence="7" id="KW-1185">Reference proteome</keyword>
<sequence>MDIKAAVITVSDRSAQGLREDVSGPTAVRLLEEAGIEVIETAIVHDDVRVIAEAVQTVAYDEVDVVITTGGTGITPQDYTVRAMDPLLRFDIPGIPEAIRLHGIQKGIPSAMLSRGRAGVMVMGRNRTLVINLPGSVGGVEDGMEVVLPILPHAVEQMRGGDH</sequence>
<dbReference type="SUPFAM" id="SSF53218">
    <property type="entry name" value="Molybdenum cofactor biosynthesis proteins"/>
    <property type="match status" value="1"/>
</dbReference>
<dbReference type="PANTHER" id="PTHR43764">
    <property type="entry name" value="MOLYBDENUM COFACTOR BIOSYNTHESIS"/>
    <property type="match status" value="1"/>
</dbReference>
<keyword evidence="2" id="KW-0501">Molybdenum cofactor biosynthesis</keyword>
<gene>
    <name evidence="4" type="ORF">EBQ10_07765</name>
    <name evidence="5" type="ORF">V3M73_07640</name>
</gene>
<dbReference type="InterPro" id="IPR036425">
    <property type="entry name" value="MoaB/Mog-like_dom_sf"/>
</dbReference>
<name>X4QVV3_9ACTO</name>